<dbReference type="GO" id="GO:0008745">
    <property type="term" value="F:N-acetylmuramoyl-L-alanine amidase activity"/>
    <property type="evidence" value="ECO:0007669"/>
    <property type="project" value="InterPro"/>
</dbReference>
<organism evidence="5 6">
    <name type="scientific">Anaerobacillus alkaliphilus</name>
    <dbReference type="NCBI Taxonomy" id="1548597"/>
    <lineage>
        <taxon>Bacteria</taxon>
        <taxon>Bacillati</taxon>
        <taxon>Bacillota</taxon>
        <taxon>Bacilli</taxon>
        <taxon>Bacillales</taxon>
        <taxon>Bacillaceae</taxon>
        <taxon>Anaerobacillus</taxon>
    </lineage>
</organism>
<dbReference type="AlphaFoldDB" id="A0A4Q0VWH9"/>
<feature type="domain" description="SLH" evidence="4">
    <location>
        <begin position="84"/>
        <end position="147"/>
    </location>
</feature>
<protein>
    <recommendedName>
        <fullName evidence="4">SLH domain-containing protein</fullName>
    </recommendedName>
</protein>
<dbReference type="Proteomes" id="UP000290649">
    <property type="component" value="Unassembled WGS sequence"/>
</dbReference>
<dbReference type="CDD" id="cd02696">
    <property type="entry name" value="MurNAc-LAA"/>
    <property type="match status" value="1"/>
</dbReference>
<dbReference type="PROSITE" id="PS51272">
    <property type="entry name" value="SLH"/>
    <property type="match status" value="3"/>
</dbReference>
<feature type="domain" description="SLH" evidence="4">
    <location>
        <begin position="148"/>
        <end position="206"/>
    </location>
</feature>
<gene>
    <name evidence="5" type="ORF">DS745_04950</name>
</gene>
<dbReference type="OrthoDB" id="9806267at2"/>
<dbReference type="PANTHER" id="PTHR30404">
    <property type="entry name" value="N-ACETYLMURAMOYL-L-ALANINE AMIDASE"/>
    <property type="match status" value="1"/>
</dbReference>
<dbReference type="SMART" id="SM00646">
    <property type="entry name" value="Ami_3"/>
    <property type="match status" value="1"/>
</dbReference>
<feature type="domain" description="SLH" evidence="4">
    <location>
        <begin position="24"/>
        <end position="83"/>
    </location>
</feature>
<dbReference type="InterPro" id="IPR001119">
    <property type="entry name" value="SLH_dom"/>
</dbReference>
<keyword evidence="6" id="KW-1185">Reference proteome</keyword>
<dbReference type="SMART" id="SM00287">
    <property type="entry name" value="SH3b"/>
    <property type="match status" value="1"/>
</dbReference>
<dbReference type="SUPFAM" id="SSF53187">
    <property type="entry name" value="Zn-dependent exopeptidases"/>
    <property type="match status" value="1"/>
</dbReference>
<dbReference type="Gene3D" id="2.30.30.40">
    <property type="entry name" value="SH3 Domains"/>
    <property type="match status" value="1"/>
</dbReference>
<dbReference type="Pfam" id="PF08239">
    <property type="entry name" value="SH3_3"/>
    <property type="match status" value="1"/>
</dbReference>
<dbReference type="GO" id="GO:0030288">
    <property type="term" value="C:outer membrane-bounded periplasmic space"/>
    <property type="evidence" value="ECO:0007669"/>
    <property type="project" value="TreeGrafter"/>
</dbReference>
<dbReference type="EMBL" id="QOUX01000020">
    <property type="protein sequence ID" value="RXJ02936.1"/>
    <property type="molecule type" value="Genomic_DNA"/>
</dbReference>
<proteinExistence type="predicted"/>
<dbReference type="PANTHER" id="PTHR30404:SF0">
    <property type="entry name" value="N-ACETYLMURAMOYL-L-ALANINE AMIDASE AMIC"/>
    <property type="match status" value="1"/>
</dbReference>
<name>A0A4Q0VWH9_9BACI</name>
<reference evidence="5 6" key="1">
    <citation type="journal article" date="2019" name="Int. J. Syst. Evol. Microbiol.">
        <title>Anaerobacillus alkaliphilus sp. nov., a novel alkaliphilic and moderately halophilic bacterium.</title>
        <authorList>
            <person name="Borsodi A.K."/>
            <person name="Aszalos J.M."/>
            <person name="Bihari P."/>
            <person name="Nagy I."/>
            <person name="Schumann P."/>
            <person name="Sproer C."/>
            <person name="Kovacs A.L."/>
            <person name="Boka K."/>
            <person name="Dobosy P."/>
            <person name="Ovari M."/>
            <person name="Szili-Kovacs T."/>
            <person name="Toth E."/>
        </authorList>
    </citation>
    <scope>NUCLEOTIDE SEQUENCE [LARGE SCALE GENOMIC DNA]</scope>
    <source>
        <strain evidence="5 6">B16-10</strain>
    </source>
</reference>
<evidence type="ECO:0000256" key="1">
    <source>
        <dbReference type="ARBA" id="ARBA00022729"/>
    </source>
</evidence>
<sequence>MRKVFLLTLAVIIGFASTLVHTGKEVYEASSLFKDVNSYEVNLLAQQKIVQGYTDQTFRPNNPVTRAEAVTMIGRALGFDETKRETTFPDVPLEHFASGLIAEGVEKGIVTGYGDGTFRPRTEVTRGEMAVFINRAFALEKTRTATFSDIRPQMFSYQSIIRLAESGITVGYSDGTFRPDRSITRLEFALFLARAIYPDLRPKPKAPEVIAFGTVINAPEGLNVRTGPGATHPALEQRLPNGTTVNIYSIQNNWAHMEALGVTGYVSLNHIKVDHLSATGALSGITLVVDPGHGGRDSGASGNGLVEKVLVLEVSLLLRNKLQAAGANVIMTRSTDVFLELADRAKIANDAKADAFISIHANSFTNGSVHGTETYWFDKFSGDESKELAETIQKHLISKLRTVDRKAKKGNFHVIRETQMPSVLVELGFLSNKAEADYMKTAAFKEAAAEAILLGVLEFYAK</sequence>
<dbReference type="Pfam" id="PF00395">
    <property type="entry name" value="SLH"/>
    <property type="match status" value="3"/>
</dbReference>
<dbReference type="InterPro" id="IPR002508">
    <property type="entry name" value="MurNAc-LAA_cat"/>
</dbReference>
<keyword evidence="3" id="KW-0961">Cell wall biogenesis/degradation</keyword>
<dbReference type="GO" id="GO:0009253">
    <property type="term" value="P:peptidoglycan catabolic process"/>
    <property type="evidence" value="ECO:0007669"/>
    <property type="project" value="InterPro"/>
</dbReference>
<keyword evidence="1" id="KW-0732">Signal</keyword>
<dbReference type="Gene3D" id="3.40.630.40">
    <property type="entry name" value="Zn-dependent exopeptidases"/>
    <property type="match status" value="1"/>
</dbReference>
<evidence type="ECO:0000256" key="2">
    <source>
        <dbReference type="ARBA" id="ARBA00022801"/>
    </source>
</evidence>
<evidence type="ECO:0000313" key="6">
    <source>
        <dbReference type="Proteomes" id="UP000290649"/>
    </source>
</evidence>
<evidence type="ECO:0000313" key="5">
    <source>
        <dbReference type="EMBL" id="RXJ02936.1"/>
    </source>
</evidence>
<keyword evidence="2" id="KW-0378">Hydrolase</keyword>
<accession>A0A4Q0VWH9</accession>
<comment type="caution">
    <text evidence="5">The sequence shown here is derived from an EMBL/GenBank/DDBJ whole genome shotgun (WGS) entry which is preliminary data.</text>
</comment>
<dbReference type="GO" id="GO:0071555">
    <property type="term" value="P:cell wall organization"/>
    <property type="evidence" value="ECO:0007669"/>
    <property type="project" value="UniProtKB-KW"/>
</dbReference>
<dbReference type="InterPro" id="IPR050695">
    <property type="entry name" value="N-acetylmuramoyl_amidase_3"/>
</dbReference>
<evidence type="ECO:0000256" key="3">
    <source>
        <dbReference type="ARBA" id="ARBA00023316"/>
    </source>
</evidence>
<dbReference type="Pfam" id="PF01520">
    <property type="entry name" value="Amidase_3"/>
    <property type="match status" value="1"/>
</dbReference>
<dbReference type="RefSeq" id="WP_129077170.1">
    <property type="nucleotide sequence ID" value="NZ_QOUX01000020.1"/>
</dbReference>
<evidence type="ECO:0000259" key="4">
    <source>
        <dbReference type="PROSITE" id="PS51272"/>
    </source>
</evidence>
<dbReference type="InterPro" id="IPR003646">
    <property type="entry name" value="SH3-like_bac-type"/>
</dbReference>